<sequence>MSNNAQLTAKSLFNVEDWVCVVSGGGTGIGLMITQAYANNGARVYILGRREDVLKKTAETYGAGLANPRGKIIPVVCDITDKTSLEQAVQTVRQNEDHVDVLVNNSGVTKGESEFTKGDRDVTALARELWSEEQSDWEDVYRTNVIGHFFTAVAFLPLLAETAKSQAGHTGCVINVTSVAGITSDSLGHISYNISKGAAIQLSTTLAQEFRRQAVRVRVNNIAPGYFPTEMLTQESDEHNKSRIADPDFGRKFGIPAGRAGGDKDMAQAALLLACNEYAYGETLIIDGGFLLEHPYRREQQSMVKKAYTYTFHTPIPTHAGEEEISYTRAAAEEHTTLLKAQSRSSRKRRPRTGSAGIVIAYERRREVQ</sequence>
<dbReference type="STRING" id="205917.A0A4Y9YNP6"/>
<dbReference type="AlphaFoldDB" id="A0A4Y9YNP6"/>
<comment type="similarity">
    <text evidence="1 4">Belongs to the short-chain dehydrogenases/reductases (SDR) family.</text>
</comment>
<evidence type="ECO:0000313" key="5">
    <source>
        <dbReference type="EMBL" id="TFY63333.1"/>
    </source>
</evidence>
<dbReference type="OrthoDB" id="3819888at2759"/>
<dbReference type="PANTHER" id="PTHR43618:SF4">
    <property type="entry name" value="SHORT CHAIN DEHYDROGENASE_REDUCTASE FAMILY (AFU_ORTHOLOGUE AFUA_7G04540)"/>
    <property type="match status" value="1"/>
</dbReference>
<evidence type="ECO:0000256" key="3">
    <source>
        <dbReference type="ARBA" id="ARBA00023002"/>
    </source>
</evidence>
<dbReference type="InterPro" id="IPR036291">
    <property type="entry name" value="NAD(P)-bd_dom_sf"/>
</dbReference>
<dbReference type="InterPro" id="IPR002347">
    <property type="entry name" value="SDR_fam"/>
</dbReference>
<reference evidence="5 6" key="1">
    <citation type="submission" date="2019-02" db="EMBL/GenBank/DDBJ databases">
        <title>Genome sequencing of the rare red list fungi Dentipellis fragilis.</title>
        <authorList>
            <person name="Buettner E."/>
            <person name="Kellner H."/>
        </authorList>
    </citation>
    <scope>NUCLEOTIDE SEQUENCE [LARGE SCALE GENOMIC DNA]</scope>
    <source>
        <strain evidence="5 6">DSM 105465</strain>
    </source>
</reference>
<evidence type="ECO:0000256" key="2">
    <source>
        <dbReference type="ARBA" id="ARBA00022857"/>
    </source>
</evidence>
<keyword evidence="3" id="KW-0560">Oxidoreductase</keyword>
<evidence type="ECO:0000256" key="1">
    <source>
        <dbReference type="ARBA" id="ARBA00006484"/>
    </source>
</evidence>
<dbReference type="InterPro" id="IPR052178">
    <property type="entry name" value="Sec_Metab_Biosynth_SDR"/>
</dbReference>
<evidence type="ECO:0000256" key="4">
    <source>
        <dbReference type="RuleBase" id="RU000363"/>
    </source>
</evidence>
<dbReference type="Gene3D" id="3.40.50.720">
    <property type="entry name" value="NAD(P)-binding Rossmann-like Domain"/>
    <property type="match status" value="1"/>
</dbReference>
<dbReference type="EMBL" id="SEOQ01000421">
    <property type="protein sequence ID" value="TFY63333.1"/>
    <property type="molecule type" value="Genomic_DNA"/>
</dbReference>
<dbReference type="Pfam" id="PF00106">
    <property type="entry name" value="adh_short"/>
    <property type="match status" value="1"/>
</dbReference>
<protein>
    <recommendedName>
        <fullName evidence="7">NAD(P)-binding protein</fullName>
    </recommendedName>
</protein>
<keyword evidence="6" id="KW-1185">Reference proteome</keyword>
<dbReference type="GO" id="GO:0016491">
    <property type="term" value="F:oxidoreductase activity"/>
    <property type="evidence" value="ECO:0007669"/>
    <property type="project" value="UniProtKB-KW"/>
</dbReference>
<dbReference type="SUPFAM" id="SSF51735">
    <property type="entry name" value="NAD(P)-binding Rossmann-fold domains"/>
    <property type="match status" value="1"/>
</dbReference>
<gene>
    <name evidence="5" type="ORF">EVG20_g6360</name>
</gene>
<comment type="caution">
    <text evidence="5">The sequence shown here is derived from an EMBL/GenBank/DDBJ whole genome shotgun (WGS) entry which is preliminary data.</text>
</comment>
<dbReference type="PANTHER" id="PTHR43618">
    <property type="entry name" value="7-ALPHA-HYDROXYSTEROID DEHYDROGENASE"/>
    <property type="match status" value="1"/>
</dbReference>
<proteinExistence type="inferred from homology"/>
<dbReference type="PRINTS" id="PR00080">
    <property type="entry name" value="SDRFAMILY"/>
</dbReference>
<name>A0A4Y9YNP6_9AGAM</name>
<evidence type="ECO:0000313" key="6">
    <source>
        <dbReference type="Proteomes" id="UP000298327"/>
    </source>
</evidence>
<keyword evidence="2" id="KW-0521">NADP</keyword>
<dbReference type="CDD" id="cd05233">
    <property type="entry name" value="SDR_c"/>
    <property type="match status" value="1"/>
</dbReference>
<dbReference type="InterPro" id="IPR020904">
    <property type="entry name" value="Sc_DH/Rdtase_CS"/>
</dbReference>
<evidence type="ECO:0008006" key="7">
    <source>
        <dbReference type="Google" id="ProtNLM"/>
    </source>
</evidence>
<accession>A0A4Y9YNP6</accession>
<dbReference type="PRINTS" id="PR00081">
    <property type="entry name" value="GDHRDH"/>
</dbReference>
<dbReference type="PROSITE" id="PS00061">
    <property type="entry name" value="ADH_SHORT"/>
    <property type="match status" value="1"/>
</dbReference>
<dbReference type="Proteomes" id="UP000298327">
    <property type="component" value="Unassembled WGS sequence"/>
</dbReference>
<organism evidence="5 6">
    <name type="scientific">Dentipellis fragilis</name>
    <dbReference type="NCBI Taxonomy" id="205917"/>
    <lineage>
        <taxon>Eukaryota</taxon>
        <taxon>Fungi</taxon>
        <taxon>Dikarya</taxon>
        <taxon>Basidiomycota</taxon>
        <taxon>Agaricomycotina</taxon>
        <taxon>Agaricomycetes</taxon>
        <taxon>Russulales</taxon>
        <taxon>Hericiaceae</taxon>
        <taxon>Dentipellis</taxon>
    </lineage>
</organism>